<reference evidence="3 4" key="1">
    <citation type="submission" date="2022-05" db="EMBL/GenBank/DDBJ databases">
        <authorList>
            <consortium name="Genoscope - CEA"/>
            <person name="William W."/>
        </authorList>
    </citation>
    <scope>NUCLEOTIDE SEQUENCE [LARGE SCALE GENOMIC DNA]</scope>
</reference>
<evidence type="ECO:0000313" key="4">
    <source>
        <dbReference type="Proteomes" id="UP001159428"/>
    </source>
</evidence>
<feature type="coiled-coil region" evidence="1">
    <location>
        <begin position="686"/>
        <end position="780"/>
    </location>
</feature>
<keyword evidence="1" id="KW-0175">Coiled coil</keyword>
<comment type="caution">
    <text evidence="3">The sequence shown here is derived from an EMBL/GenBank/DDBJ whole genome shotgun (WGS) entry which is preliminary data.</text>
</comment>
<proteinExistence type="predicted"/>
<feature type="region of interest" description="Disordered" evidence="2">
    <location>
        <begin position="324"/>
        <end position="359"/>
    </location>
</feature>
<feature type="compositionally biased region" description="Polar residues" evidence="2">
    <location>
        <begin position="922"/>
        <end position="932"/>
    </location>
</feature>
<evidence type="ECO:0000256" key="2">
    <source>
        <dbReference type="SAM" id="MobiDB-lite"/>
    </source>
</evidence>
<keyword evidence="4" id="KW-1185">Reference proteome</keyword>
<name>A0AAU9X052_9CNID</name>
<protein>
    <submittedName>
        <fullName evidence="3">Uncharacterized protein</fullName>
    </submittedName>
</protein>
<sequence length="1120" mass="123173">MNPLQVRSELVPVVVKPTVPVAYTSFALPPVNMCTSPVQHSNALSPFYMSPADVALDGKTTTAKTRRELEHLGSTRRATELIFELAARKNGIRIGVDPRSKAASGRKVQQDDSLEDFKKIAQRNGITVCLPGSKVKKDSDSAYSQVAGTNPTDDSVTRHCEGMCMSTSHISSQWESGSPSPVGNFFEPNNNHNDVTCFEEKGVIGNEVRHESSATTNTLDLFKIKAAASGIKVQYVTELNESQKPELTQLGKQCSENSETVLGMGDLVTCVSADSDSATTNVEHANEAESYATILQYMDENTRPEREIFGEDSENKSKIHKYDEKARLSEVSEEMEATTTCSEEGTASDGGTNNAREDQHDNEDVFSSLQEDAEVVVFQEIAHHKGIKVGNSLRTTRLSTISCESDVVESIEADGSEFLEFTEDAQIAKFQEMARLNGIRVGGKRQESPFYSDGKESFTSTHAKENDCWSGTPYFFGEHCQIVSFQEFGRVKDIKVTGKFPDSSSCSSLSPASSEDNLCYPCREGSPLIPPACRTADTFEELAKRNGIKIGKVVTTAASVDALRPPRSSETCSSDKSLKREPTAVFTREASAQTEVNTADYCSQTCEKDLGLFKRTTGVQVDAVREAFEQEFKEWKLDDNAAGNDEELCYKELYLTERNACEALKDSLQNEKDVSANTKHYYKRVMGELKEELKSQTEEIEKLKKDLKTVKKQKETEAKRTTKDLKSKEEELKSTKGALQLKEVAIEGLRSIIKDQSEKLKTVEEQLEETKTLFSSMRENSECSTCATHRKAVSHSSQKEALNDQIDDGWKLYTSKKSRSTLFKQICGKKGDGNPPSVGSDEMCVSNEVSLLSSFRQRNGDGTRLHGGETTVQALNYADCGMASSENGETVAPTEQETRIQEVIQTPSPQDISKTVCQNVESSTTQPENNLLLSHVSPKAGSGNEGYATKQSAEAKDQRAAQKSSSSDGRNPVLPTNIAVPNLTGQHQTLQQFLPIQSQPFSGLPTHIIAQYLAGLVVQPKITLGNNLPDSCKPLRPPPGLCTEPVPAKDQQQLSPPARSAGKFSSFEKLMERLHKRFPDKSRQELIVYLRKAKAAAGVAGFRGKHIAHVIKCVEEVIEV</sequence>
<evidence type="ECO:0000256" key="1">
    <source>
        <dbReference type="SAM" id="Coils"/>
    </source>
</evidence>
<evidence type="ECO:0000313" key="3">
    <source>
        <dbReference type="EMBL" id="CAH3132088.1"/>
    </source>
</evidence>
<dbReference type="AlphaFoldDB" id="A0AAU9X052"/>
<feature type="region of interest" description="Disordered" evidence="2">
    <location>
        <begin position="922"/>
        <end position="979"/>
    </location>
</feature>
<feature type="non-terminal residue" evidence="3">
    <location>
        <position position="1120"/>
    </location>
</feature>
<feature type="compositionally biased region" description="Polar residues" evidence="2">
    <location>
        <begin position="337"/>
        <end position="354"/>
    </location>
</feature>
<accession>A0AAU9X052</accession>
<organism evidence="3 4">
    <name type="scientific">Pocillopora meandrina</name>
    <dbReference type="NCBI Taxonomy" id="46732"/>
    <lineage>
        <taxon>Eukaryota</taxon>
        <taxon>Metazoa</taxon>
        <taxon>Cnidaria</taxon>
        <taxon>Anthozoa</taxon>
        <taxon>Hexacorallia</taxon>
        <taxon>Scleractinia</taxon>
        <taxon>Astrocoeniina</taxon>
        <taxon>Pocilloporidae</taxon>
        <taxon>Pocillopora</taxon>
    </lineage>
</organism>
<gene>
    <name evidence="3" type="ORF">PMEA_00014479</name>
</gene>
<dbReference type="EMBL" id="CALNXJ010000026">
    <property type="protein sequence ID" value="CAH3132088.1"/>
    <property type="molecule type" value="Genomic_DNA"/>
</dbReference>
<dbReference type="Proteomes" id="UP001159428">
    <property type="component" value="Unassembled WGS sequence"/>
</dbReference>